<dbReference type="SMR" id="A0A2K1JUY4"/>
<dbReference type="PANTHER" id="PTHR16092:SF14">
    <property type="entry name" value="EXOCYST COMPLEX COMPONENT 1 ISOFORM X1"/>
    <property type="match status" value="1"/>
</dbReference>
<sequence>MAADLKMEEFAWDDELRGEVQAVFSSVEHVLAAFYVEKSTSSWGIGGRRSRPSSQHRILALTVKPSPVTKKMKVCLHVVKESATGLKTLKVHKLSHLREVEGVIDDESGRTFILNFDLLQKHSGTSSEWSMRSVDDRNRLLISVTKLCKLYHGRTPKITGFDVVEMQLWAQKNAKLVTAKGPAKPKTSAPSKAFSKLPRTPTMNVEDHFDEDDVKDNEGDEETVEIDSENDEELISKDEEKDMDALLGMYVLGIDEADAFSERLKREMNALDDANVHAILENTPLVDEVTQELEETLAEVEDLEEWLGAINVKIRHMREDIASFETRNNRLETQTHNSNALLKELHVILDRFRVPAEYAKTLTAGTFEEAKVADNVEACKWLASAFHDLEPPFLEARYASMRAIGEKRNELEKLKGVFLGRATNFLRDYFSSIVESMISDKSSFSQKGDLRRPEHSDLRFKCRQYARLIQHMKALDKTSLQPLRKSFCLSLNHLLRREAREFANELRNSTVVRQTSTALLDRIDSGKSQPSPKESPNGASTVSDAYARMLRTFIPYLVDESTFFASFMCFEVQPLAPQVKGDAKDRVEEESRVNRDDIILNTPDQQALESKALREALQELLDGIQEDFYAVADWAHRVDPWSCISVKGVTEKYRSSHKADAAWFVHQLLDDLQVRISSHFNQVVAETSKLFERADRSQNTGVLYSITKFANVASFIESQIVGQNSREDIDAAFEKMAAPIFTVIENVVKNDPKNAEIFALDNYAAFQDNTYELAAVTPALEKFYTQASDGYAQACQQYAKSMINYQFERLLLFLQRVEQTLLQVQPEQVSAMPGCTKTDLRKMLRTSLSSVEKTLQVTFKRMQKQIQREDVLSTIWDQYFKVKFLEKYTALEEIMLKCYKDEALNPSSADMKKILDGVYSA</sequence>
<dbReference type="EnsemblPlants" id="Pp3c11_16180V3.2">
    <property type="protein sequence ID" value="Pp3c11_16180V3.2"/>
    <property type="gene ID" value="Pp3c11_16180"/>
</dbReference>
<dbReference type="GeneID" id="112288546"/>
<protein>
    <recommendedName>
        <fullName evidence="7">Exocyst complex component Sec3 PIP2-binding N-terminal domain-containing protein</fullName>
    </recommendedName>
</protein>
<reference evidence="9" key="3">
    <citation type="submission" date="2020-12" db="UniProtKB">
        <authorList>
            <consortium name="EnsemblPlants"/>
        </authorList>
    </citation>
    <scope>IDENTIFICATION</scope>
</reference>
<evidence type="ECO:0000259" key="7">
    <source>
        <dbReference type="SMART" id="SM01313"/>
    </source>
</evidence>
<organism evidence="8">
    <name type="scientific">Physcomitrium patens</name>
    <name type="common">Spreading-leaved earth moss</name>
    <name type="synonym">Physcomitrella patens</name>
    <dbReference type="NCBI Taxonomy" id="3218"/>
    <lineage>
        <taxon>Eukaryota</taxon>
        <taxon>Viridiplantae</taxon>
        <taxon>Streptophyta</taxon>
        <taxon>Embryophyta</taxon>
        <taxon>Bryophyta</taxon>
        <taxon>Bryophytina</taxon>
        <taxon>Bryopsida</taxon>
        <taxon>Funariidae</taxon>
        <taxon>Funariales</taxon>
        <taxon>Funariaceae</taxon>
        <taxon>Physcomitrium</taxon>
    </lineage>
</organism>
<feature type="compositionally biased region" description="Acidic residues" evidence="6">
    <location>
        <begin position="208"/>
        <end position="220"/>
    </location>
</feature>
<evidence type="ECO:0000256" key="6">
    <source>
        <dbReference type="SAM" id="MobiDB-lite"/>
    </source>
</evidence>
<dbReference type="Pfam" id="PF20654">
    <property type="entry name" value="Sec3_C-term"/>
    <property type="match status" value="1"/>
</dbReference>
<dbReference type="OrthoDB" id="27109at2759"/>
<feature type="coiled-coil region" evidence="5">
    <location>
        <begin position="286"/>
        <end position="334"/>
    </location>
</feature>
<dbReference type="EnsemblPlants" id="Pp3c11_16180V3.1">
    <property type="protein sequence ID" value="Pp3c11_16180V3.1"/>
    <property type="gene ID" value="Pp3c11_16180"/>
</dbReference>
<name>A0A2K1JUY4_PHYPA</name>
<dbReference type="Pfam" id="PF09763">
    <property type="entry name" value="Sec3_CC"/>
    <property type="match status" value="1"/>
</dbReference>
<dbReference type="PaxDb" id="3218-PP1S80_181V6.1"/>
<dbReference type="GO" id="GO:0006893">
    <property type="term" value="P:Golgi to plasma membrane transport"/>
    <property type="evidence" value="ECO:0000318"/>
    <property type="project" value="GO_Central"/>
</dbReference>
<keyword evidence="10" id="KW-1185">Reference proteome</keyword>
<reference evidence="8 10" key="1">
    <citation type="journal article" date="2008" name="Science">
        <title>The Physcomitrella genome reveals evolutionary insights into the conquest of land by plants.</title>
        <authorList>
            <person name="Rensing S."/>
            <person name="Lang D."/>
            <person name="Zimmer A."/>
            <person name="Terry A."/>
            <person name="Salamov A."/>
            <person name="Shapiro H."/>
            <person name="Nishiyama T."/>
            <person name="Perroud P.-F."/>
            <person name="Lindquist E."/>
            <person name="Kamisugi Y."/>
            <person name="Tanahashi T."/>
            <person name="Sakakibara K."/>
            <person name="Fujita T."/>
            <person name="Oishi K."/>
            <person name="Shin-I T."/>
            <person name="Kuroki Y."/>
            <person name="Toyoda A."/>
            <person name="Suzuki Y."/>
            <person name="Hashimoto A."/>
            <person name="Yamaguchi K."/>
            <person name="Sugano A."/>
            <person name="Kohara Y."/>
            <person name="Fujiyama A."/>
            <person name="Anterola A."/>
            <person name="Aoki S."/>
            <person name="Ashton N."/>
            <person name="Barbazuk W.B."/>
            <person name="Barker E."/>
            <person name="Bennetzen J."/>
            <person name="Bezanilla M."/>
            <person name="Blankenship R."/>
            <person name="Cho S.H."/>
            <person name="Dutcher S."/>
            <person name="Estelle M."/>
            <person name="Fawcett J.A."/>
            <person name="Gundlach H."/>
            <person name="Hanada K."/>
            <person name="Heyl A."/>
            <person name="Hicks K.A."/>
            <person name="Hugh J."/>
            <person name="Lohr M."/>
            <person name="Mayer K."/>
            <person name="Melkozernov A."/>
            <person name="Murata T."/>
            <person name="Nelson D."/>
            <person name="Pils B."/>
            <person name="Prigge M."/>
            <person name="Reiss B."/>
            <person name="Renner T."/>
            <person name="Rombauts S."/>
            <person name="Rushton P."/>
            <person name="Sanderfoot A."/>
            <person name="Schween G."/>
            <person name="Shiu S.-H."/>
            <person name="Stueber K."/>
            <person name="Theodoulou F.L."/>
            <person name="Tu H."/>
            <person name="Van de Peer Y."/>
            <person name="Verrier P.J."/>
            <person name="Waters E."/>
            <person name="Wood A."/>
            <person name="Yang L."/>
            <person name="Cove D."/>
            <person name="Cuming A."/>
            <person name="Hasebe M."/>
            <person name="Lucas S."/>
            <person name="Mishler D.B."/>
            <person name="Reski R."/>
            <person name="Grigoriev I."/>
            <person name="Quatrano R.S."/>
            <person name="Boore J.L."/>
        </authorList>
    </citation>
    <scope>NUCLEOTIDE SEQUENCE [LARGE SCALE GENOMIC DNA]</scope>
    <source>
        <strain evidence="9 10">cv. Gransden 2004</strain>
    </source>
</reference>
<dbReference type="GO" id="GO:0006887">
    <property type="term" value="P:exocytosis"/>
    <property type="evidence" value="ECO:0000318"/>
    <property type="project" value="GO_Central"/>
</dbReference>
<dbReference type="InterPro" id="IPR019160">
    <property type="entry name" value="Sec3_CC"/>
</dbReference>
<proteinExistence type="inferred from homology"/>
<keyword evidence="4 5" id="KW-0175">Coiled coil</keyword>
<feature type="region of interest" description="Disordered" evidence="6">
    <location>
        <begin position="179"/>
        <end position="220"/>
    </location>
</feature>
<dbReference type="AlphaFoldDB" id="A0A2K1JUY4"/>
<keyword evidence="3" id="KW-0268">Exocytosis</keyword>
<evidence type="ECO:0000313" key="10">
    <source>
        <dbReference type="Proteomes" id="UP000006727"/>
    </source>
</evidence>
<dbReference type="SMART" id="SM01313">
    <property type="entry name" value="Sec3-PIP2_bind"/>
    <property type="match status" value="1"/>
</dbReference>
<dbReference type="InterPro" id="IPR028258">
    <property type="entry name" value="Sec3-PIP2_bind"/>
</dbReference>
<feature type="region of interest" description="Disordered" evidence="6">
    <location>
        <begin position="521"/>
        <end position="540"/>
    </location>
</feature>
<dbReference type="STRING" id="3218.A0A2K1JUY4"/>
<dbReference type="KEGG" id="ppp:112288546"/>
<dbReference type="Gramene" id="Pp3c11_16180V3.2">
    <property type="protein sequence ID" value="Pp3c11_16180V3.2"/>
    <property type="gene ID" value="Pp3c11_16180"/>
</dbReference>
<dbReference type="Gramene" id="Pp3c11_16180V3.1">
    <property type="protein sequence ID" value="Pp3c11_16180V3.1"/>
    <property type="gene ID" value="Pp3c11_16180"/>
</dbReference>
<dbReference type="InterPro" id="IPR048628">
    <property type="entry name" value="Sec3_C"/>
</dbReference>
<evidence type="ECO:0000313" key="9">
    <source>
        <dbReference type="EnsemblPlants" id="Pp3c11_16180V3.1"/>
    </source>
</evidence>
<dbReference type="EMBL" id="ABEU02000011">
    <property type="protein sequence ID" value="PNR45330.1"/>
    <property type="molecule type" value="Genomic_DNA"/>
</dbReference>
<evidence type="ECO:0000256" key="2">
    <source>
        <dbReference type="ARBA" id="ARBA00022448"/>
    </source>
</evidence>
<accession>A0A2K1JUY4</accession>
<evidence type="ECO:0000313" key="8">
    <source>
        <dbReference type="EMBL" id="PNR45330.1"/>
    </source>
</evidence>
<dbReference type="PANTHER" id="PTHR16092">
    <property type="entry name" value="SEC3/SYNTAXIN-RELATED"/>
    <property type="match status" value="1"/>
</dbReference>
<comment type="similarity">
    <text evidence="1">Belongs to the SEC3 family.</text>
</comment>
<dbReference type="Pfam" id="PF15277">
    <property type="entry name" value="Sec3-PIP2_bind"/>
    <property type="match status" value="1"/>
</dbReference>
<dbReference type="GO" id="GO:0005886">
    <property type="term" value="C:plasma membrane"/>
    <property type="evidence" value="ECO:0000318"/>
    <property type="project" value="GO_Central"/>
</dbReference>
<keyword evidence="2" id="KW-0813">Transport</keyword>
<feature type="domain" description="Exocyst complex component Sec3 PIP2-binding N-terminal" evidence="7">
    <location>
        <begin position="52"/>
        <end position="151"/>
    </location>
</feature>
<gene>
    <name evidence="9" type="primary">LOC112288546</name>
    <name evidence="8" type="ORF">PHYPA_015101</name>
</gene>
<dbReference type="GO" id="GO:0000145">
    <property type="term" value="C:exocyst"/>
    <property type="evidence" value="ECO:0000318"/>
    <property type="project" value="GO_Central"/>
</dbReference>
<dbReference type="RefSeq" id="XP_024388582.1">
    <property type="nucleotide sequence ID" value="XM_024532814.2"/>
</dbReference>
<evidence type="ECO:0000256" key="3">
    <source>
        <dbReference type="ARBA" id="ARBA00022483"/>
    </source>
</evidence>
<dbReference type="GO" id="GO:0005546">
    <property type="term" value="F:phosphatidylinositol-4,5-bisphosphate binding"/>
    <property type="evidence" value="ECO:0000318"/>
    <property type="project" value="GO_Central"/>
</dbReference>
<evidence type="ECO:0000256" key="4">
    <source>
        <dbReference type="ARBA" id="ARBA00023054"/>
    </source>
</evidence>
<evidence type="ECO:0000256" key="5">
    <source>
        <dbReference type="SAM" id="Coils"/>
    </source>
</evidence>
<dbReference type="Proteomes" id="UP000006727">
    <property type="component" value="Chromosome 11"/>
</dbReference>
<evidence type="ECO:0000256" key="1">
    <source>
        <dbReference type="ARBA" id="ARBA00006518"/>
    </source>
</evidence>
<feature type="compositionally biased region" description="Polar residues" evidence="6">
    <location>
        <begin position="526"/>
        <end position="540"/>
    </location>
</feature>
<reference evidence="8 10" key="2">
    <citation type="journal article" date="2018" name="Plant J.">
        <title>The Physcomitrella patens chromosome-scale assembly reveals moss genome structure and evolution.</title>
        <authorList>
            <person name="Lang D."/>
            <person name="Ullrich K.K."/>
            <person name="Murat F."/>
            <person name="Fuchs J."/>
            <person name="Jenkins J."/>
            <person name="Haas F.B."/>
            <person name="Piednoel M."/>
            <person name="Gundlach H."/>
            <person name="Van Bel M."/>
            <person name="Meyberg R."/>
            <person name="Vives C."/>
            <person name="Morata J."/>
            <person name="Symeonidi A."/>
            <person name="Hiss M."/>
            <person name="Muchero W."/>
            <person name="Kamisugi Y."/>
            <person name="Saleh O."/>
            <person name="Blanc G."/>
            <person name="Decker E.L."/>
            <person name="van Gessel N."/>
            <person name="Grimwood J."/>
            <person name="Hayes R.D."/>
            <person name="Graham S.W."/>
            <person name="Gunter L.E."/>
            <person name="McDaniel S.F."/>
            <person name="Hoernstein S.N.W."/>
            <person name="Larsson A."/>
            <person name="Li F.W."/>
            <person name="Perroud P.F."/>
            <person name="Phillips J."/>
            <person name="Ranjan P."/>
            <person name="Rokshar D.S."/>
            <person name="Rothfels C.J."/>
            <person name="Schneider L."/>
            <person name="Shu S."/>
            <person name="Stevenson D.W."/>
            <person name="Thummler F."/>
            <person name="Tillich M."/>
            <person name="Villarreal Aguilar J.C."/>
            <person name="Widiez T."/>
            <person name="Wong G.K."/>
            <person name="Wymore A."/>
            <person name="Zhang Y."/>
            <person name="Zimmer A.D."/>
            <person name="Quatrano R.S."/>
            <person name="Mayer K.F.X."/>
            <person name="Goodstein D."/>
            <person name="Casacuberta J.M."/>
            <person name="Vandepoele K."/>
            <person name="Reski R."/>
            <person name="Cuming A.C."/>
            <person name="Tuskan G.A."/>
            <person name="Maumus F."/>
            <person name="Salse J."/>
            <person name="Schmutz J."/>
            <person name="Rensing S.A."/>
        </authorList>
    </citation>
    <scope>NUCLEOTIDE SEQUENCE [LARGE SCALE GENOMIC DNA]</scope>
    <source>
        <strain evidence="9 10">cv. Gransden 2004</strain>
    </source>
</reference>